<dbReference type="SUPFAM" id="SSF52540">
    <property type="entry name" value="P-loop containing nucleoside triphosphate hydrolases"/>
    <property type="match status" value="1"/>
</dbReference>
<proteinExistence type="predicted"/>
<feature type="domain" description="Plasmid replication protein origin binding" evidence="2">
    <location>
        <begin position="26"/>
        <end position="107"/>
    </location>
</feature>
<dbReference type="Gene3D" id="3.40.50.300">
    <property type="entry name" value="P-loop containing nucleotide triphosphate hydrolases"/>
    <property type="match status" value="1"/>
</dbReference>
<dbReference type="InterPro" id="IPR000605">
    <property type="entry name" value="Helicase_SF3_ssDNA/RNA_vir"/>
</dbReference>
<evidence type="ECO:0000259" key="1">
    <source>
        <dbReference type="Pfam" id="PF00910"/>
    </source>
</evidence>
<dbReference type="InterPro" id="IPR002631">
    <property type="entry name" value="Plasmid_rep_OBD"/>
</dbReference>
<gene>
    <name evidence="3" type="ORF">P7H59_11275</name>
</gene>
<reference evidence="3 4" key="1">
    <citation type="submission" date="2023-03" db="EMBL/GenBank/DDBJ databases">
        <authorList>
            <person name="Shen W."/>
            <person name="Cai J."/>
        </authorList>
    </citation>
    <scope>NUCLEOTIDE SEQUENCE [LARGE SCALE GENOMIC DNA]</scope>
    <source>
        <strain evidence="3 4">B101</strain>
    </source>
</reference>
<dbReference type="Gene3D" id="3.40.1310.30">
    <property type="match status" value="1"/>
</dbReference>
<accession>A0ABU3FSX0</accession>
<dbReference type="Pfam" id="PF01719">
    <property type="entry name" value="Rep_OBD"/>
    <property type="match status" value="1"/>
</dbReference>
<dbReference type="InterPro" id="IPR027417">
    <property type="entry name" value="P-loop_NTPase"/>
</dbReference>
<dbReference type="Proteomes" id="UP001265301">
    <property type="component" value="Unassembled WGS sequence"/>
</dbReference>
<dbReference type="EMBL" id="JARQBN010000025">
    <property type="protein sequence ID" value="MDT2829021.1"/>
    <property type="molecule type" value="Genomic_DNA"/>
</dbReference>
<comment type="caution">
    <text evidence="3">The sequence shown here is derived from an EMBL/GenBank/DDBJ whole genome shotgun (WGS) entry which is preliminary data.</text>
</comment>
<feature type="non-terminal residue" evidence="3">
    <location>
        <position position="1"/>
    </location>
</feature>
<dbReference type="Pfam" id="PF00910">
    <property type="entry name" value="RNA_helicase"/>
    <property type="match status" value="1"/>
</dbReference>
<keyword evidence="4" id="KW-1185">Reference proteome</keyword>
<sequence length="353" mass="40849">KGNRSHNTAAFTTPYNFCQKKCCHSKNADGTVKEPHVHMMLEFQKSVRLTTIARNLNDQENYLQIFSRRGTNADAQNGYAYLIHFTANAKNKYQYNINEVRANFDFDAYISNLEFGISKKDILNKLRDNQITAIDAKKLIADSFGADVLAIYSKKIETIDNYRSENEYQAWKFEMREQKKAKKIIWLYGKSGTGKSLIAEKLSSSNELPYFKTGGSNDLFQGYNGEHLLILDELRPEHISFNDLLKIIDPYNFDSTTLARYKNAKLQAEIIVVTSPYSPQEFYINYGLKINTEIDKFKQLDRRISLTIEVTENNLIEKKFNEDTGMYEILSKISNSYKPEYVPDKLRIGEIFN</sequence>
<feature type="domain" description="Helicase superfamily 3 single-stranded DNA/RNA virus" evidence="1">
    <location>
        <begin position="185"/>
        <end position="275"/>
    </location>
</feature>
<name>A0ABU3FSX0_9ENTE</name>
<evidence type="ECO:0000313" key="3">
    <source>
        <dbReference type="EMBL" id="MDT2829021.1"/>
    </source>
</evidence>
<organism evidence="3 4">
    <name type="scientific">Enterococcus viikkiensis</name>
    <dbReference type="NCBI Taxonomy" id="930854"/>
    <lineage>
        <taxon>Bacteria</taxon>
        <taxon>Bacillati</taxon>
        <taxon>Bacillota</taxon>
        <taxon>Bacilli</taxon>
        <taxon>Lactobacillales</taxon>
        <taxon>Enterococcaceae</taxon>
        <taxon>Enterococcus</taxon>
    </lineage>
</organism>
<dbReference type="RefSeq" id="WP_311819599.1">
    <property type="nucleotide sequence ID" value="NZ_JARQBN010000025.1"/>
</dbReference>
<evidence type="ECO:0000313" key="4">
    <source>
        <dbReference type="Proteomes" id="UP001265301"/>
    </source>
</evidence>
<protein>
    <submittedName>
        <fullName evidence="3">Rep family protein</fullName>
    </submittedName>
</protein>
<evidence type="ECO:0000259" key="2">
    <source>
        <dbReference type="Pfam" id="PF01719"/>
    </source>
</evidence>